<dbReference type="OrthoDB" id="2052817at2"/>
<accession>A0A1H7Q7F7</accession>
<evidence type="ECO:0000313" key="2">
    <source>
        <dbReference type="Proteomes" id="UP000186015"/>
    </source>
</evidence>
<gene>
    <name evidence="1" type="ORF">SAMN05216469_1315</name>
</gene>
<protein>
    <submittedName>
        <fullName evidence="1">Uncharacterized protein</fullName>
    </submittedName>
</protein>
<organism evidence="1 2">
    <name type="scientific">Ruminococcus albus</name>
    <dbReference type="NCBI Taxonomy" id="1264"/>
    <lineage>
        <taxon>Bacteria</taxon>
        <taxon>Bacillati</taxon>
        <taxon>Bacillota</taxon>
        <taxon>Clostridia</taxon>
        <taxon>Eubacteriales</taxon>
        <taxon>Oscillospiraceae</taxon>
        <taxon>Ruminococcus</taxon>
    </lineage>
</organism>
<name>A0A1H7Q7F7_RUMAL</name>
<proteinExistence type="predicted"/>
<evidence type="ECO:0000313" key="1">
    <source>
        <dbReference type="EMBL" id="SEL43923.1"/>
    </source>
</evidence>
<reference evidence="1 2" key="1">
    <citation type="submission" date="2016-10" db="EMBL/GenBank/DDBJ databases">
        <authorList>
            <person name="de Groot N.N."/>
        </authorList>
    </citation>
    <scope>NUCLEOTIDE SEQUENCE [LARGE SCALE GENOMIC DNA]</scope>
    <source>
        <strain evidence="1 2">KH2T6</strain>
    </source>
</reference>
<dbReference type="RefSeq" id="WP_074836331.1">
    <property type="nucleotide sequence ID" value="NZ_FOAT01000031.1"/>
</dbReference>
<dbReference type="Proteomes" id="UP000186015">
    <property type="component" value="Unassembled WGS sequence"/>
</dbReference>
<dbReference type="EMBL" id="FOAT01000031">
    <property type="protein sequence ID" value="SEL43923.1"/>
    <property type="molecule type" value="Genomic_DNA"/>
</dbReference>
<sequence>MLTVKKDDLSCMFEVDHSNKSIKNIDDIFGVINTPAYKDMQPRHFPGIGKKKDERKKIFLKLADKFKSYFETEDFTSTESFDKWHKKQCDFLKKEFRKLSNDFGNKMTRGKAQKLINMTFKHLFLFGDAENKYFEHCHVVLDSYILEWARKNIGLEIHEAWSNISDDYDAIQQSFRDKLKTIERFKDIPPFLAEYYIWEEAKLDSISGELLVSLSSLQKTKLLLKDDYIRNRFCNDDLRSQIVKLKIELETIDMILNK</sequence>
<dbReference type="AlphaFoldDB" id="A0A1H7Q7F7"/>